<dbReference type="Pfam" id="PF04051">
    <property type="entry name" value="TRAPP"/>
    <property type="match status" value="1"/>
</dbReference>
<keyword evidence="7 8" id="KW-0333">Golgi apparatus</keyword>
<dbReference type="FunFam" id="3.30.1380.20:FF:000001">
    <property type="entry name" value="Trafficking protein particle complex subunit BET3"/>
    <property type="match status" value="1"/>
</dbReference>
<dbReference type="EMBL" id="SPNW01000005">
    <property type="protein sequence ID" value="TIA92751.1"/>
    <property type="molecule type" value="Genomic_DNA"/>
</dbReference>
<evidence type="ECO:0000313" key="9">
    <source>
        <dbReference type="EMBL" id="TIA92751.1"/>
    </source>
</evidence>
<dbReference type="InterPro" id="IPR007194">
    <property type="entry name" value="TRAPP_component"/>
</dbReference>
<evidence type="ECO:0000256" key="8">
    <source>
        <dbReference type="PIRNR" id="PIRNR018293"/>
    </source>
</evidence>
<dbReference type="PIRSF" id="PIRSF018293">
    <property type="entry name" value="TRAPP_I_complex_Bet3"/>
    <property type="match status" value="1"/>
</dbReference>
<dbReference type="CDD" id="cd14942">
    <property type="entry name" value="TRAPPC3_bet3"/>
    <property type="match status" value="1"/>
</dbReference>
<dbReference type="AlphaFoldDB" id="A0A4T0FVW1"/>
<dbReference type="OrthoDB" id="10262857at2759"/>
<proteinExistence type="inferred from homology"/>
<dbReference type="PANTHER" id="PTHR13048">
    <property type="entry name" value="TRAFFICKING PROTEIN PARTICLE COMPLEX SUBUNIT 3"/>
    <property type="match status" value="1"/>
</dbReference>
<dbReference type="GO" id="GO:0005794">
    <property type="term" value="C:Golgi apparatus"/>
    <property type="evidence" value="ECO:0007669"/>
    <property type="project" value="UniProtKB-SubCell"/>
</dbReference>
<dbReference type="GO" id="GO:0048193">
    <property type="term" value="P:Golgi vesicle transport"/>
    <property type="evidence" value="ECO:0007669"/>
    <property type="project" value="InterPro"/>
</dbReference>
<comment type="caution">
    <text evidence="9">The sequence shown here is derived from an EMBL/GenBank/DDBJ whole genome shotgun (WGS) entry which is preliminary data.</text>
</comment>
<comment type="subcellular location">
    <subcellularLocation>
        <location evidence="2">Endoplasmic reticulum</location>
    </subcellularLocation>
    <subcellularLocation>
        <location evidence="1 8">Golgi apparatus</location>
        <location evidence="1 8">cis-Golgi network</location>
    </subcellularLocation>
</comment>
<dbReference type="InterPro" id="IPR024096">
    <property type="entry name" value="NO_sig/Golgi_transp_ligand-bd"/>
</dbReference>
<name>A0A4T0FVW1_9BASI</name>
<evidence type="ECO:0000256" key="3">
    <source>
        <dbReference type="ARBA" id="ARBA00006218"/>
    </source>
</evidence>
<evidence type="ECO:0000313" key="10">
    <source>
        <dbReference type="Proteomes" id="UP000310189"/>
    </source>
</evidence>
<gene>
    <name evidence="9" type="ORF">E3P99_00497</name>
</gene>
<evidence type="ECO:0000256" key="2">
    <source>
        <dbReference type="ARBA" id="ARBA00004240"/>
    </source>
</evidence>
<sequence>MKQYGEEQWKAKPDKINAELFVMTYGALVMQLYQDYEDYSAVNNELDKLGYNIGIRLIEEFLAKNGAVKCRNFMETAHVIALVGFRTFLNTGVSVGNVSNNEYTLVMESNPLNQFVVLPDTAIQQGLLYSNVLAGCIRGALEMVNMHTQVSFIEDELMGHEHTVLSVKLINYIPEQVPLDDD</sequence>
<keyword evidence="6 8" id="KW-0931">ER-Golgi transport</keyword>
<reference evidence="9 10" key="1">
    <citation type="submission" date="2019-03" db="EMBL/GenBank/DDBJ databases">
        <title>Sequencing 23 genomes of Wallemia ichthyophaga.</title>
        <authorList>
            <person name="Gostincar C."/>
        </authorList>
    </citation>
    <scope>NUCLEOTIDE SEQUENCE [LARGE SCALE GENOMIC DNA]</scope>
    <source>
        <strain evidence="9 10">EXF-5753</strain>
    </source>
</reference>
<dbReference type="GO" id="GO:0005783">
    <property type="term" value="C:endoplasmic reticulum"/>
    <property type="evidence" value="ECO:0007669"/>
    <property type="project" value="UniProtKB-SubCell"/>
</dbReference>
<keyword evidence="4 8" id="KW-0813">Transport</keyword>
<dbReference type="GO" id="GO:0030008">
    <property type="term" value="C:TRAPP complex"/>
    <property type="evidence" value="ECO:0007669"/>
    <property type="project" value="InterPro"/>
</dbReference>
<dbReference type="InterPro" id="IPR016721">
    <property type="entry name" value="Bet3"/>
</dbReference>
<comment type="similarity">
    <text evidence="3 8">Belongs to the TRAPP small subunits family. BET3 subfamily.</text>
</comment>
<dbReference type="SUPFAM" id="SSF111126">
    <property type="entry name" value="Ligand-binding domain in the NO signalling and Golgi transport"/>
    <property type="match status" value="1"/>
</dbReference>
<keyword evidence="5" id="KW-0256">Endoplasmic reticulum</keyword>
<dbReference type="Proteomes" id="UP000310189">
    <property type="component" value="Unassembled WGS sequence"/>
</dbReference>
<accession>A0A4T0FVW1</accession>
<keyword evidence="10" id="KW-1185">Reference proteome</keyword>
<evidence type="ECO:0000256" key="4">
    <source>
        <dbReference type="ARBA" id="ARBA00022448"/>
    </source>
</evidence>
<organism evidence="9 10">
    <name type="scientific">Wallemia hederae</name>
    <dbReference type="NCBI Taxonomy" id="1540922"/>
    <lineage>
        <taxon>Eukaryota</taxon>
        <taxon>Fungi</taxon>
        <taxon>Dikarya</taxon>
        <taxon>Basidiomycota</taxon>
        <taxon>Wallemiomycotina</taxon>
        <taxon>Wallemiomycetes</taxon>
        <taxon>Wallemiales</taxon>
        <taxon>Wallemiaceae</taxon>
        <taxon>Wallemia</taxon>
    </lineage>
</organism>
<dbReference type="Gene3D" id="3.30.1380.20">
    <property type="entry name" value="Trafficking protein particle complex subunit 3"/>
    <property type="match status" value="1"/>
</dbReference>
<evidence type="ECO:0000256" key="5">
    <source>
        <dbReference type="ARBA" id="ARBA00022824"/>
    </source>
</evidence>
<evidence type="ECO:0000256" key="7">
    <source>
        <dbReference type="ARBA" id="ARBA00023034"/>
    </source>
</evidence>
<dbReference type="GO" id="GO:0016236">
    <property type="term" value="P:macroautophagy"/>
    <property type="evidence" value="ECO:0007669"/>
    <property type="project" value="UniProtKB-ARBA"/>
</dbReference>
<evidence type="ECO:0000256" key="1">
    <source>
        <dbReference type="ARBA" id="ARBA00004222"/>
    </source>
</evidence>
<evidence type="ECO:0000256" key="6">
    <source>
        <dbReference type="ARBA" id="ARBA00022892"/>
    </source>
</evidence>
<protein>
    <recommendedName>
        <fullName evidence="8">Trafficking protein particle complex subunit BET3</fullName>
    </recommendedName>
</protein>